<dbReference type="STRING" id="93684.SAMN05421853_101295"/>
<protein>
    <submittedName>
        <fullName evidence="1">Uncharacterized protein</fullName>
    </submittedName>
</protein>
<reference evidence="2" key="1">
    <citation type="submission" date="2016-10" db="EMBL/GenBank/DDBJ databases">
        <authorList>
            <person name="Varghese N."/>
            <person name="Submissions S."/>
        </authorList>
    </citation>
    <scope>NUCLEOTIDE SEQUENCE [LARGE SCALE GENOMIC DNA]</scope>
    <source>
        <strain evidence="2">JCM 10271</strain>
    </source>
</reference>
<gene>
    <name evidence="1" type="ORF">SAMN05421853_101295</name>
</gene>
<evidence type="ECO:0000313" key="2">
    <source>
        <dbReference type="Proteomes" id="UP000243106"/>
    </source>
</evidence>
<dbReference type="Proteomes" id="UP000243106">
    <property type="component" value="Unassembled WGS sequence"/>
</dbReference>
<name>A0A1I5V2H9_9RHOB</name>
<keyword evidence="2" id="KW-1185">Reference proteome</keyword>
<sequence length="153" mass="16888">MQEAAERAAHASDITMGEYVRRLVDADLRRRFAPATTPNRVEEHLLSPLRVRLAHDFACATSWPDLNARLAAKGYALREAGGGLALHAHPEGTRLCKASELGHSYGALMRRYGAPFPGHAHRHLVDRWLKTTSPPPGCPDDGDDDDFDVIEEL</sequence>
<evidence type="ECO:0000313" key="1">
    <source>
        <dbReference type="EMBL" id="SFQ01671.1"/>
    </source>
</evidence>
<organism evidence="1 2">
    <name type="scientific">Roseivivax halotolerans</name>
    <dbReference type="NCBI Taxonomy" id="93684"/>
    <lineage>
        <taxon>Bacteria</taxon>
        <taxon>Pseudomonadati</taxon>
        <taxon>Pseudomonadota</taxon>
        <taxon>Alphaproteobacteria</taxon>
        <taxon>Rhodobacterales</taxon>
        <taxon>Roseobacteraceae</taxon>
        <taxon>Roseivivax</taxon>
    </lineage>
</organism>
<dbReference type="EMBL" id="FOXV01000001">
    <property type="protein sequence ID" value="SFQ01671.1"/>
    <property type="molecule type" value="Genomic_DNA"/>
</dbReference>
<dbReference type="AlphaFoldDB" id="A0A1I5V2H9"/>
<proteinExistence type="predicted"/>
<accession>A0A1I5V2H9</accession>